<proteinExistence type="predicted"/>
<keyword evidence="2" id="KW-1185">Reference proteome</keyword>
<gene>
    <name evidence="1" type="ORF">V1525DRAFT_391615</name>
</gene>
<dbReference type="EMBL" id="MU971494">
    <property type="protein sequence ID" value="KAK9234262.1"/>
    <property type="molecule type" value="Genomic_DNA"/>
</dbReference>
<accession>A0ACC3SU37</accession>
<name>A0ACC3SU37_LIPKO</name>
<evidence type="ECO:0000313" key="2">
    <source>
        <dbReference type="Proteomes" id="UP001433508"/>
    </source>
</evidence>
<dbReference type="Proteomes" id="UP001433508">
    <property type="component" value="Unassembled WGS sequence"/>
</dbReference>
<reference evidence="2" key="1">
    <citation type="journal article" date="2024" name="Front. Bioeng. Biotechnol.">
        <title>Genome-scale model development and genomic sequencing of the oleaginous clade Lipomyces.</title>
        <authorList>
            <person name="Czajka J.J."/>
            <person name="Han Y."/>
            <person name="Kim J."/>
            <person name="Mondo S.J."/>
            <person name="Hofstad B.A."/>
            <person name="Robles A."/>
            <person name="Haridas S."/>
            <person name="Riley R."/>
            <person name="LaButti K."/>
            <person name="Pangilinan J."/>
            <person name="Andreopoulos W."/>
            <person name="Lipzen A."/>
            <person name="Yan J."/>
            <person name="Wang M."/>
            <person name="Ng V."/>
            <person name="Grigoriev I.V."/>
            <person name="Spatafora J.W."/>
            <person name="Magnuson J.K."/>
            <person name="Baker S.E."/>
            <person name="Pomraning K.R."/>
        </authorList>
    </citation>
    <scope>NUCLEOTIDE SEQUENCE [LARGE SCALE GENOMIC DNA]</scope>
    <source>
        <strain evidence="2">CBS 7786</strain>
    </source>
</reference>
<organism evidence="1 2">
    <name type="scientific">Lipomyces kononenkoae</name>
    <name type="common">Yeast</name>
    <dbReference type="NCBI Taxonomy" id="34357"/>
    <lineage>
        <taxon>Eukaryota</taxon>
        <taxon>Fungi</taxon>
        <taxon>Dikarya</taxon>
        <taxon>Ascomycota</taxon>
        <taxon>Saccharomycotina</taxon>
        <taxon>Lipomycetes</taxon>
        <taxon>Lipomycetales</taxon>
        <taxon>Lipomycetaceae</taxon>
        <taxon>Lipomyces</taxon>
    </lineage>
</organism>
<comment type="caution">
    <text evidence="1">The sequence shown here is derived from an EMBL/GenBank/DDBJ whole genome shotgun (WGS) entry which is preliminary data.</text>
</comment>
<evidence type="ECO:0000313" key="1">
    <source>
        <dbReference type="EMBL" id="KAK9234262.1"/>
    </source>
</evidence>
<protein>
    <submittedName>
        <fullName evidence="1">Uncharacterized protein</fullName>
    </submittedName>
</protein>
<sequence>MFPGIDDDYDKALFLLTHNPPEQRLDIPMPYSHFLQLEESWCKFKSENNISEEKRYPSLSYNGLMQMATVVTIQSALHDYIASVFREIIASGVNEYLSIHKPNAIARIKNYGSTTMTELTPYGASSKEQDESFGYGHPDRESCLQVAIERGVSENYGDLCRDKDLWIQQLGAKVVILICLKEAPRFKNPRAVYENIKDPVAEVKKMQQHALEAMKHHLERGIYGPIEYRDHMWTGKLDEVFVEVWRAGDDRPVRKWLIRQGRPSHLPKTIGLKISDFFPENEWAAINIPDSNVAFFMGPLRPMG</sequence>